<evidence type="ECO:0000256" key="7">
    <source>
        <dbReference type="ARBA" id="ARBA00023163"/>
    </source>
</evidence>
<dbReference type="SUPFAM" id="SSF57783">
    <property type="entry name" value="Zinc beta-ribbon"/>
    <property type="match status" value="1"/>
</dbReference>
<evidence type="ECO:0000256" key="1">
    <source>
        <dbReference type="ARBA" id="ARBA00010857"/>
    </source>
</evidence>
<sequence length="306" mass="34451">MDIDTSLVKCIECGSRNLYYDEKRGERLCSDCGLLVEENIVDHNAEWRNFGLDSSTDRSRVGAPKSVLSHDGGLQTTIDWQNRDYSGAPLKSRTRSQMYRMRKWQQRSKTQNARERNLQVALGRMEMICSKLGLPLTVNERAASIYRKALVENLVRGRSIEAIVAACVYIANQQLETARTVDDISQASNLGAKEIGRTYRDIKRRLMIKTPVPNPKIYIDRFCSELGMNSVAKTKAIELVNEADRLELTHGKSPSGIAAAAIYIAGQLTEQVRTQREIADITNVTEVTIRNRYKQLTNALGIDLIV</sequence>
<dbReference type="Pfam" id="PF08271">
    <property type="entry name" value="Zn_Ribbon_TF"/>
    <property type="match status" value="1"/>
</dbReference>
<dbReference type="GO" id="GO:0070897">
    <property type="term" value="P:transcription preinitiation complex assembly"/>
    <property type="evidence" value="ECO:0007669"/>
    <property type="project" value="InterPro"/>
</dbReference>
<feature type="repeat" description="2" evidence="9">
    <location>
        <begin position="217"/>
        <end position="298"/>
    </location>
</feature>
<dbReference type="SUPFAM" id="SSF47954">
    <property type="entry name" value="Cyclin-like"/>
    <property type="match status" value="2"/>
</dbReference>
<dbReference type="FunFam" id="1.10.472.10:FF:000023">
    <property type="entry name" value="Transcription initiation factor IIB"/>
    <property type="match status" value="1"/>
</dbReference>
<dbReference type="InterPro" id="IPR023484">
    <property type="entry name" value="TFIIB_arc"/>
</dbReference>
<dbReference type="PRINTS" id="PR00685">
    <property type="entry name" value="TIFACTORIIB"/>
</dbReference>
<feature type="binding site" evidence="9">
    <location>
        <position position="10"/>
    </location>
    <ligand>
        <name>Zn(2+)</name>
        <dbReference type="ChEBI" id="CHEBI:29105"/>
    </ligand>
</feature>
<dbReference type="InterPro" id="IPR000812">
    <property type="entry name" value="TFIIB"/>
</dbReference>
<organism evidence="12 13">
    <name type="scientific">Marine Group III euryarchaeote CG-Epi3</name>
    <dbReference type="NCBI Taxonomy" id="1888997"/>
    <lineage>
        <taxon>Archaea</taxon>
        <taxon>Methanobacteriati</taxon>
        <taxon>Thermoplasmatota</taxon>
        <taxon>Thermoplasmata</taxon>
        <taxon>Candidatus Thermoprofundales</taxon>
    </lineage>
</organism>
<feature type="domain" description="TFIIB-type" evidence="11">
    <location>
        <begin position="6"/>
        <end position="37"/>
    </location>
</feature>
<evidence type="ECO:0000256" key="9">
    <source>
        <dbReference type="HAMAP-Rule" id="MF_00383"/>
    </source>
</evidence>
<dbReference type="NCBIfam" id="NF001658">
    <property type="entry name" value="PRK00423.1"/>
    <property type="match status" value="1"/>
</dbReference>
<name>A0A1J5TQQ9_9ARCH</name>
<evidence type="ECO:0000259" key="11">
    <source>
        <dbReference type="PROSITE" id="PS51134"/>
    </source>
</evidence>
<dbReference type="InterPro" id="IPR013137">
    <property type="entry name" value="Znf_TFIIB"/>
</dbReference>
<evidence type="ECO:0000256" key="2">
    <source>
        <dbReference type="ARBA" id="ARBA00013932"/>
    </source>
</evidence>
<feature type="binding site" evidence="9">
    <location>
        <position position="32"/>
    </location>
    <ligand>
        <name>Zn(2+)</name>
        <dbReference type="ChEBI" id="CHEBI:29105"/>
    </ligand>
</feature>
<dbReference type="Proteomes" id="UP000183138">
    <property type="component" value="Unassembled WGS sequence"/>
</dbReference>
<protein>
    <recommendedName>
        <fullName evidence="2 9">Transcription initiation factor IIB</fullName>
        <shortName evidence="9">TFIIB</shortName>
    </recommendedName>
</protein>
<dbReference type="InterPro" id="IPR013763">
    <property type="entry name" value="Cyclin-like_dom"/>
</dbReference>
<evidence type="ECO:0000313" key="13">
    <source>
        <dbReference type="Proteomes" id="UP000183138"/>
    </source>
</evidence>
<comment type="similarity">
    <text evidence="1 9">Belongs to the TFIIB family.</text>
</comment>
<proteinExistence type="inferred from homology"/>
<comment type="function">
    <text evidence="8 9">Stabilizes TBP binding to an archaeal box-A promoter. Also responsible for recruiting RNA polymerase II to the pre-initiation complex (DNA-TBP-TFIIB).</text>
</comment>
<gene>
    <name evidence="9" type="primary">tfb</name>
    <name evidence="12" type="ORF">BEU00_03470</name>
</gene>
<evidence type="ECO:0000313" key="12">
    <source>
        <dbReference type="EMBL" id="OIR23263.1"/>
    </source>
</evidence>
<dbReference type="GO" id="GO:0008270">
    <property type="term" value="F:zinc ion binding"/>
    <property type="evidence" value="ECO:0007669"/>
    <property type="project" value="UniProtKB-UniRule"/>
</dbReference>
<feature type="repeat" description="1" evidence="9">
    <location>
        <begin position="123"/>
        <end position="206"/>
    </location>
</feature>
<evidence type="ECO:0000256" key="4">
    <source>
        <dbReference type="ARBA" id="ARBA00022771"/>
    </source>
</evidence>
<dbReference type="Gene3D" id="1.10.472.10">
    <property type="entry name" value="Cyclin-like"/>
    <property type="match status" value="1"/>
</dbReference>
<evidence type="ECO:0000256" key="6">
    <source>
        <dbReference type="ARBA" id="ARBA00023015"/>
    </source>
</evidence>
<keyword evidence="4 10" id="KW-0863">Zinc-finger</keyword>
<dbReference type="InterPro" id="IPR036915">
    <property type="entry name" value="Cyclin-like_sf"/>
</dbReference>
<keyword evidence="9" id="KW-0479">Metal-binding</keyword>
<keyword evidence="7 9" id="KW-0804">Transcription</keyword>
<dbReference type="FunFam" id="1.10.472.170:FF:000001">
    <property type="entry name" value="Transcription initiation factor IIB"/>
    <property type="match status" value="1"/>
</dbReference>
<feature type="binding site" evidence="9">
    <location>
        <position position="29"/>
    </location>
    <ligand>
        <name>Zn(2+)</name>
        <dbReference type="ChEBI" id="CHEBI:29105"/>
    </ligand>
</feature>
<keyword evidence="5 9" id="KW-0862">Zinc</keyword>
<dbReference type="HAMAP" id="MF_00383">
    <property type="entry name" value="TF2B_arch"/>
    <property type="match status" value="1"/>
</dbReference>
<comment type="caution">
    <text evidence="12">The sequence shown here is derived from an EMBL/GenBank/DDBJ whole genome shotgun (WGS) entry which is preliminary data.</text>
</comment>
<evidence type="ECO:0000256" key="10">
    <source>
        <dbReference type="PROSITE-ProRule" id="PRU00469"/>
    </source>
</evidence>
<keyword evidence="3 9" id="KW-0677">Repeat</keyword>
<evidence type="ECO:0000256" key="5">
    <source>
        <dbReference type="ARBA" id="ARBA00022833"/>
    </source>
</evidence>
<keyword evidence="6 9" id="KW-0805">Transcription regulation</keyword>
<dbReference type="PANTHER" id="PTHR11618:SF13">
    <property type="entry name" value="TRANSCRIPTION INITIATION FACTOR IIB"/>
    <property type="match status" value="1"/>
</dbReference>
<dbReference type="PANTHER" id="PTHR11618">
    <property type="entry name" value="TRANSCRIPTION INITIATION FACTOR IIB-RELATED"/>
    <property type="match status" value="1"/>
</dbReference>
<accession>A0A1J5TQQ9</accession>
<dbReference type="GO" id="GO:0017025">
    <property type="term" value="F:TBP-class protein binding"/>
    <property type="evidence" value="ECO:0007669"/>
    <property type="project" value="InterPro"/>
</dbReference>
<dbReference type="InterPro" id="IPR013150">
    <property type="entry name" value="TFIIB_cyclin"/>
</dbReference>
<dbReference type="SMART" id="SM00385">
    <property type="entry name" value="CYCLIN"/>
    <property type="match status" value="2"/>
</dbReference>
<dbReference type="EMBL" id="MIYY01000019">
    <property type="protein sequence ID" value="OIR23263.1"/>
    <property type="molecule type" value="Genomic_DNA"/>
</dbReference>
<reference evidence="12 13" key="1">
    <citation type="submission" date="2016-08" db="EMBL/GenBank/DDBJ databases">
        <title>New Insights into Marine Group III Euryarchaeota, from dark to light.</title>
        <authorList>
            <person name="Haro-Moreno J.M."/>
            <person name="Rodriguez-Valera F."/>
            <person name="Lopez-Garcia P."/>
            <person name="Moreira D."/>
            <person name="Martin-Cuadrado A.B."/>
        </authorList>
    </citation>
    <scope>NUCLEOTIDE SEQUENCE [LARGE SCALE GENOMIC DNA]</scope>
    <source>
        <strain evidence="12">CG-Epi3</strain>
    </source>
</reference>
<evidence type="ECO:0000256" key="3">
    <source>
        <dbReference type="ARBA" id="ARBA00022737"/>
    </source>
</evidence>
<dbReference type="GO" id="GO:0003700">
    <property type="term" value="F:DNA-binding transcription factor activity"/>
    <property type="evidence" value="ECO:0007669"/>
    <property type="project" value="UniProtKB-UniRule"/>
</dbReference>
<dbReference type="Pfam" id="PF00382">
    <property type="entry name" value="TFIIB"/>
    <property type="match status" value="2"/>
</dbReference>
<evidence type="ECO:0000256" key="8">
    <source>
        <dbReference type="ARBA" id="ARBA00053882"/>
    </source>
</evidence>
<dbReference type="GO" id="GO:0097550">
    <property type="term" value="C:transcription preinitiation complex"/>
    <property type="evidence" value="ECO:0007669"/>
    <property type="project" value="TreeGrafter"/>
</dbReference>
<dbReference type="Gene3D" id="1.10.472.170">
    <property type="match status" value="1"/>
</dbReference>
<feature type="binding site" evidence="9">
    <location>
        <position position="13"/>
    </location>
    <ligand>
        <name>Zn(2+)</name>
        <dbReference type="ChEBI" id="CHEBI:29105"/>
    </ligand>
</feature>
<dbReference type="PROSITE" id="PS51134">
    <property type="entry name" value="ZF_TFIIB"/>
    <property type="match status" value="1"/>
</dbReference>
<dbReference type="AlphaFoldDB" id="A0A1J5TQQ9"/>